<dbReference type="AlphaFoldDB" id="A0A2N3LEI7"/>
<evidence type="ECO:0000313" key="6">
    <source>
        <dbReference type="Proteomes" id="UP000233440"/>
    </source>
</evidence>
<dbReference type="Pfam" id="PF06030">
    <property type="entry name" value="WxLIP_PGBD"/>
    <property type="match status" value="1"/>
</dbReference>
<dbReference type="Proteomes" id="UP000233440">
    <property type="component" value="Unassembled WGS sequence"/>
</dbReference>
<gene>
    <name evidence="5" type="ORF">CWO92_21060</name>
</gene>
<feature type="transmembrane region" description="Helical" evidence="1">
    <location>
        <begin position="313"/>
        <end position="333"/>
    </location>
</feature>
<dbReference type="OrthoDB" id="2904441at2"/>
<keyword evidence="2" id="KW-0732">Signal</keyword>
<evidence type="ECO:0000313" key="5">
    <source>
        <dbReference type="EMBL" id="PKR83031.1"/>
    </source>
</evidence>
<dbReference type="Pfam" id="PF11797">
    <property type="entry name" value="WxLIP_HBD"/>
    <property type="match status" value="1"/>
</dbReference>
<proteinExistence type="predicted"/>
<feature type="domain" description="WxL Interacting Protein peptidoglycan binding" evidence="3">
    <location>
        <begin position="35"/>
        <end position="155"/>
    </location>
</feature>
<evidence type="ECO:0000259" key="3">
    <source>
        <dbReference type="Pfam" id="PF06030"/>
    </source>
</evidence>
<dbReference type="RefSeq" id="WP_101356176.1">
    <property type="nucleotide sequence ID" value="NZ_PIQO01000023.1"/>
</dbReference>
<feature type="signal peptide" evidence="2">
    <location>
        <begin position="1"/>
        <end position="23"/>
    </location>
</feature>
<reference evidence="5 6" key="1">
    <citation type="submission" date="2017-11" db="EMBL/GenBank/DDBJ databases">
        <title>Bacillus camelliae sp. nov., isolated from pu'er tea.</title>
        <authorList>
            <person name="Niu L."/>
        </authorList>
    </citation>
    <scope>NUCLEOTIDE SEQUENCE [LARGE SCALE GENOMIC DNA]</scope>
    <source>
        <strain evidence="5 6">7578-1</strain>
    </source>
</reference>
<sequence>MKKILLFLTSIMLFIFSINTASAKTNDIKTKNLDFSVSLELPKNQEKGIESIFSLNVKPKQHQTVYINLKNNTSKPITVEMSQANALNSPSGGINYTNKRKDDYSQLIDSMFYMDNKINIPKEVNLKAYENKRIPITIHVPSIDQGTLLGGIIFHSKTVHSNSNGQGYSAKVSIDRTIAIKLNLSKEIKTVPLKISKVESENLGNRVNVAFNLENKNASIFQNVQINYEISKKGKMIFSGEIPSFNVAPKTQVKMQIPWNADEITQGKYHLKIKPTPQSEGISQDFSVTKHNLSTLSKQSGEKVVTPISSIPFYAYFVVILIIVGIVYCAYLFGTKRRKEEENNKRAA</sequence>
<name>A0A2N3LEI7_9BACI</name>
<feature type="domain" description="WxL Interacting Protein host binding" evidence="4">
    <location>
        <begin position="173"/>
        <end position="296"/>
    </location>
</feature>
<accession>A0A2N3LEI7</accession>
<dbReference type="InterPro" id="IPR010317">
    <property type="entry name" value="WxLIP_PGBD"/>
</dbReference>
<evidence type="ECO:0000259" key="4">
    <source>
        <dbReference type="Pfam" id="PF11797"/>
    </source>
</evidence>
<keyword evidence="1" id="KW-0472">Membrane</keyword>
<feature type="chain" id="PRO_5015008037" evidence="2">
    <location>
        <begin position="24"/>
        <end position="348"/>
    </location>
</feature>
<dbReference type="EMBL" id="PIQO01000023">
    <property type="protein sequence ID" value="PKR83031.1"/>
    <property type="molecule type" value="Genomic_DNA"/>
</dbReference>
<keyword evidence="1" id="KW-0812">Transmembrane</keyword>
<keyword evidence="1" id="KW-1133">Transmembrane helix</keyword>
<dbReference type="InterPro" id="IPR021759">
    <property type="entry name" value="WxLIP_HBD"/>
</dbReference>
<comment type="caution">
    <text evidence="5">The sequence shown here is derived from an EMBL/GenBank/DDBJ whole genome shotgun (WGS) entry which is preliminary data.</text>
</comment>
<organism evidence="5 6">
    <name type="scientific">Heyndrickxia camelliae</name>
    <dbReference type="NCBI Taxonomy" id="1707093"/>
    <lineage>
        <taxon>Bacteria</taxon>
        <taxon>Bacillati</taxon>
        <taxon>Bacillota</taxon>
        <taxon>Bacilli</taxon>
        <taxon>Bacillales</taxon>
        <taxon>Bacillaceae</taxon>
        <taxon>Heyndrickxia</taxon>
    </lineage>
</organism>
<keyword evidence="6" id="KW-1185">Reference proteome</keyword>
<evidence type="ECO:0000256" key="2">
    <source>
        <dbReference type="SAM" id="SignalP"/>
    </source>
</evidence>
<evidence type="ECO:0000256" key="1">
    <source>
        <dbReference type="SAM" id="Phobius"/>
    </source>
</evidence>
<protein>
    <submittedName>
        <fullName evidence="5">Uncharacterized protein</fullName>
    </submittedName>
</protein>